<dbReference type="InParanoid" id="Q1K700"/>
<dbReference type="VEuPathDB" id="FungiDB:NCU01385"/>
<dbReference type="RefSeq" id="XP_960942.1">
    <property type="nucleotide sequence ID" value="XM_955849.1"/>
</dbReference>
<dbReference type="AlphaFoldDB" id="Q1K700"/>
<organism evidence="2 3">
    <name type="scientific">Neurospora crassa (strain ATCC 24698 / 74-OR23-1A / CBS 708.71 / DSM 1257 / FGSC 987)</name>
    <dbReference type="NCBI Taxonomy" id="367110"/>
    <lineage>
        <taxon>Eukaryota</taxon>
        <taxon>Fungi</taxon>
        <taxon>Dikarya</taxon>
        <taxon>Ascomycota</taxon>
        <taxon>Pezizomycotina</taxon>
        <taxon>Sordariomycetes</taxon>
        <taxon>Sordariomycetidae</taxon>
        <taxon>Sordariales</taxon>
        <taxon>Sordariaceae</taxon>
        <taxon>Neurospora</taxon>
    </lineage>
</organism>
<gene>
    <name evidence="2" type="ORF">NCU01385</name>
</gene>
<dbReference type="Proteomes" id="UP000001805">
    <property type="component" value="Chromosome 2, Linkage Group V"/>
</dbReference>
<reference evidence="2 3" key="1">
    <citation type="journal article" date="2003" name="Nature">
        <title>The genome sequence of the filamentous fungus Neurospora crassa.</title>
        <authorList>
            <person name="Galagan J.E."/>
            <person name="Calvo S.E."/>
            <person name="Borkovich K.A."/>
            <person name="Selker E.U."/>
            <person name="Read N.D."/>
            <person name="Jaffe D."/>
            <person name="FitzHugh W."/>
            <person name="Ma L.J."/>
            <person name="Smirnov S."/>
            <person name="Purcell S."/>
            <person name="Rehman B."/>
            <person name="Elkins T."/>
            <person name="Engels R."/>
            <person name="Wang S."/>
            <person name="Nielsen C.B."/>
            <person name="Butler J."/>
            <person name="Endrizzi M."/>
            <person name="Qui D."/>
            <person name="Ianakiev P."/>
            <person name="Bell-Pedersen D."/>
            <person name="Nelson M.A."/>
            <person name="Werner-Washburne M."/>
            <person name="Selitrennikoff C.P."/>
            <person name="Kinsey J.A."/>
            <person name="Braun E.L."/>
            <person name="Zelter A."/>
            <person name="Schulte U."/>
            <person name="Kothe G.O."/>
            <person name="Jedd G."/>
            <person name="Mewes W."/>
            <person name="Staben C."/>
            <person name="Marcotte E."/>
            <person name="Greenberg D."/>
            <person name="Roy A."/>
            <person name="Foley K."/>
            <person name="Naylor J."/>
            <person name="Stange-Thomann N."/>
            <person name="Barrett R."/>
            <person name="Gnerre S."/>
            <person name="Kamal M."/>
            <person name="Kamvysselis M."/>
            <person name="Mauceli E."/>
            <person name="Bielke C."/>
            <person name="Rudd S."/>
            <person name="Frishman D."/>
            <person name="Krystofova S."/>
            <person name="Rasmussen C."/>
            <person name="Metzenberg R.L."/>
            <person name="Perkins D.D."/>
            <person name="Kroken S."/>
            <person name="Cogoni C."/>
            <person name="Macino G."/>
            <person name="Catcheside D."/>
            <person name="Li W."/>
            <person name="Pratt R.J."/>
            <person name="Osmani S.A."/>
            <person name="DeSouza C.P."/>
            <person name="Glass L."/>
            <person name="Orbach M.J."/>
            <person name="Berglund J.A."/>
            <person name="Voelker R."/>
            <person name="Yarden O."/>
            <person name="Plamann M."/>
            <person name="Seiler S."/>
            <person name="Dunlap J."/>
            <person name="Radford A."/>
            <person name="Aramayo R."/>
            <person name="Natvig D.O."/>
            <person name="Alex L.A."/>
            <person name="Mannhaupt G."/>
            <person name="Ebbole D.J."/>
            <person name="Freitag M."/>
            <person name="Paulsen I."/>
            <person name="Sachs M.S."/>
            <person name="Lander E.S."/>
            <person name="Nusbaum C."/>
            <person name="Birren B."/>
        </authorList>
    </citation>
    <scope>NUCLEOTIDE SEQUENCE [LARGE SCALE GENOMIC DNA]</scope>
    <source>
        <strain evidence="3">ATCC 24698 / 74-OR23-1A / CBS 708.71 / DSM 1257 / FGSC 987</strain>
    </source>
</reference>
<sequence length="104" mass="11605">MFLACSFMGLFPAVFRGSPSEPKVLVARHNEHHPTRPETVRNHDAEISVLFQRGRLPRLRNQHISKHTMAASAVLLELRVGATPPTAGWQADATRTGADRRRLS</sequence>
<evidence type="ECO:0000313" key="2">
    <source>
        <dbReference type="EMBL" id="EAA31706.1"/>
    </source>
</evidence>
<dbReference type="GeneID" id="3877080"/>
<name>Q1K700_NEUCR</name>
<dbReference type="KEGG" id="ncr:NCU01385"/>
<evidence type="ECO:0000256" key="1">
    <source>
        <dbReference type="SAM" id="MobiDB-lite"/>
    </source>
</evidence>
<dbReference type="EMBL" id="CM002240">
    <property type="protein sequence ID" value="EAA31706.1"/>
    <property type="molecule type" value="Genomic_DNA"/>
</dbReference>
<dbReference type="HOGENOM" id="CLU_2386737_0_0_1"/>
<protein>
    <submittedName>
        <fullName evidence="2">Uncharacterized protein</fullName>
    </submittedName>
</protein>
<keyword evidence="3" id="KW-1185">Reference proteome</keyword>
<dbReference type="PaxDb" id="5141-EFNCRP00000004161"/>
<evidence type="ECO:0000313" key="3">
    <source>
        <dbReference type="Proteomes" id="UP000001805"/>
    </source>
</evidence>
<feature type="region of interest" description="Disordered" evidence="1">
    <location>
        <begin position="85"/>
        <end position="104"/>
    </location>
</feature>
<proteinExistence type="predicted"/>
<accession>Q1K700</accession>